<keyword evidence="2" id="KW-1185">Reference proteome</keyword>
<dbReference type="EMBL" id="JBBNPP010000010">
    <property type="protein sequence ID" value="MEQ3346997.1"/>
    <property type="molecule type" value="Genomic_DNA"/>
</dbReference>
<gene>
    <name evidence="1" type="ORF">AAA073_06065</name>
</gene>
<comment type="caution">
    <text evidence="1">The sequence shown here is derived from an EMBL/GenBank/DDBJ whole genome shotgun (WGS) entry which is preliminary data.</text>
</comment>
<proteinExistence type="predicted"/>
<dbReference type="Pfam" id="PF08843">
    <property type="entry name" value="AbiEii"/>
    <property type="match status" value="1"/>
</dbReference>
<protein>
    <submittedName>
        <fullName evidence="1">Nucleotidyl transferase AbiEii/AbiGii toxin family protein</fullName>
    </submittedName>
</protein>
<organism evidence="1 2">
    <name type="scientific">Peptoniphilus senegalensis</name>
    <dbReference type="NCBI Taxonomy" id="1465757"/>
    <lineage>
        <taxon>Bacteria</taxon>
        <taxon>Bacillati</taxon>
        <taxon>Bacillota</taxon>
        <taxon>Tissierellia</taxon>
        <taxon>Tissierellales</taxon>
        <taxon>Peptoniphilaceae</taxon>
        <taxon>Peptoniphilus</taxon>
    </lineage>
</organism>
<dbReference type="RefSeq" id="WP_349188874.1">
    <property type="nucleotide sequence ID" value="NZ_JBBNPP010000010.1"/>
</dbReference>
<accession>A0ABV1J289</accession>
<dbReference type="Proteomes" id="UP001491691">
    <property type="component" value="Unassembled WGS sequence"/>
</dbReference>
<reference evidence="1 2" key="1">
    <citation type="submission" date="2024-04" db="EMBL/GenBank/DDBJ databases">
        <title>Human intestinal bacterial collection.</title>
        <authorList>
            <person name="Pauvert C."/>
            <person name="Hitch T.C.A."/>
            <person name="Clavel T."/>
        </authorList>
    </citation>
    <scope>NUCLEOTIDE SEQUENCE [LARGE SCALE GENOMIC DNA]</scope>
    <source>
        <strain evidence="1 2">CLA-SR-H019</strain>
    </source>
</reference>
<dbReference type="GO" id="GO:0016740">
    <property type="term" value="F:transferase activity"/>
    <property type="evidence" value="ECO:0007669"/>
    <property type="project" value="UniProtKB-KW"/>
</dbReference>
<dbReference type="InterPro" id="IPR014942">
    <property type="entry name" value="AbiEii"/>
</dbReference>
<evidence type="ECO:0000313" key="1">
    <source>
        <dbReference type="EMBL" id="MEQ3346997.1"/>
    </source>
</evidence>
<evidence type="ECO:0000313" key="2">
    <source>
        <dbReference type="Proteomes" id="UP001491691"/>
    </source>
</evidence>
<name>A0ABV1J289_9FIRM</name>
<sequence length="79" mass="9119">MNKNKLKALCLQVSQKSGLSYNSIQTYYFLERILKQIADSDFSSDFIFKGGFLLSNIIGLEERTARDIDFSIRNFSLKE</sequence>
<keyword evidence="1" id="KW-0808">Transferase</keyword>